<dbReference type="SUPFAM" id="SSF53335">
    <property type="entry name" value="S-adenosyl-L-methionine-dependent methyltransferases"/>
    <property type="match status" value="1"/>
</dbReference>
<gene>
    <name evidence="2" type="ORF">F5X68DRAFT_143923</name>
</gene>
<name>A0A9P8V206_9PEZI</name>
<reference evidence="2" key="1">
    <citation type="journal article" date="2021" name="Nat. Commun.">
        <title>Genetic determinants of endophytism in the Arabidopsis root mycobiome.</title>
        <authorList>
            <person name="Mesny F."/>
            <person name="Miyauchi S."/>
            <person name="Thiergart T."/>
            <person name="Pickel B."/>
            <person name="Atanasova L."/>
            <person name="Karlsson M."/>
            <person name="Huettel B."/>
            <person name="Barry K.W."/>
            <person name="Haridas S."/>
            <person name="Chen C."/>
            <person name="Bauer D."/>
            <person name="Andreopoulos W."/>
            <person name="Pangilinan J."/>
            <person name="LaButti K."/>
            <person name="Riley R."/>
            <person name="Lipzen A."/>
            <person name="Clum A."/>
            <person name="Drula E."/>
            <person name="Henrissat B."/>
            <person name="Kohler A."/>
            <person name="Grigoriev I.V."/>
            <person name="Martin F.M."/>
            <person name="Hacquard S."/>
        </authorList>
    </citation>
    <scope>NUCLEOTIDE SEQUENCE</scope>
    <source>
        <strain evidence="2">MPI-SDFR-AT-0117</strain>
    </source>
</reference>
<comment type="similarity">
    <text evidence="1">Belongs to the MT-A70-like family.</text>
</comment>
<dbReference type="AlphaFoldDB" id="A0A9P8V206"/>
<dbReference type="InterPro" id="IPR007757">
    <property type="entry name" value="MT-A70-like"/>
</dbReference>
<dbReference type="OrthoDB" id="61116at2759"/>
<dbReference type="GO" id="GO:0003676">
    <property type="term" value="F:nucleic acid binding"/>
    <property type="evidence" value="ECO:0007669"/>
    <property type="project" value="InterPro"/>
</dbReference>
<dbReference type="PANTHER" id="PTHR12829">
    <property type="entry name" value="N6-ADENOSINE-METHYLTRANSFERASE"/>
    <property type="match status" value="1"/>
</dbReference>
<dbReference type="InterPro" id="IPR029063">
    <property type="entry name" value="SAM-dependent_MTases_sf"/>
</dbReference>
<dbReference type="EMBL" id="JAGSXJ010000039">
    <property type="protein sequence ID" value="KAH6664775.1"/>
    <property type="molecule type" value="Genomic_DNA"/>
</dbReference>
<dbReference type="Proteomes" id="UP000770015">
    <property type="component" value="Unassembled WGS sequence"/>
</dbReference>
<keyword evidence="3" id="KW-1185">Reference proteome</keyword>
<comment type="caution">
    <text evidence="2">The sequence shown here is derived from an EMBL/GenBank/DDBJ whole genome shotgun (WGS) entry which is preliminary data.</text>
</comment>
<organism evidence="2 3">
    <name type="scientific">Plectosphaerella plurivora</name>
    <dbReference type="NCBI Taxonomy" id="936078"/>
    <lineage>
        <taxon>Eukaryota</taxon>
        <taxon>Fungi</taxon>
        <taxon>Dikarya</taxon>
        <taxon>Ascomycota</taxon>
        <taxon>Pezizomycotina</taxon>
        <taxon>Sordariomycetes</taxon>
        <taxon>Hypocreomycetidae</taxon>
        <taxon>Glomerellales</taxon>
        <taxon>Plectosphaerellaceae</taxon>
        <taxon>Plectosphaerella</taxon>
    </lineage>
</organism>
<evidence type="ECO:0000256" key="1">
    <source>
        <dbReference type="PROSITE-ProRule" id="PRU00489"/>
    </source>
</evidence>
<dbReference type="GO" id="GO:0032259">
    <property type="term" value="P:methylation"/>
    <property type="evidence" value="ECO:0007669"/>
    <property type="project" value="InterPro"/>
</dbReference>
<proteinExistence type="inferred from homology"/>
<evidence type="ECO:0000313" key="2">
    <source>
        <dbReference type="EMBL" id="KAH6664775.1"/>
    </source>
</evidence>
<dbReference type="GO" id="GO:0008168">
    <property type="term" value="F:methyltransferase activity"/>
    <property type="evidence" value="ECO:0007669"/>
    <property type="project" value="InterPro"/>
</dbReference>
<evidence type="ECO:0000313" key="3">
    <source>
        <dbReference type="Proteomes" id="UP000770015"/>
    </source>
</evidence>
<dbReference type="InterPro" id="IPR002052">
    <property type="entry name" value="DNA_methylase_N6_adenine_CS"/>
</dbReference>
<dbReference type="GO" id="GO:0005634">
    <property type="term" value="C:nucleus"/>
    <property type="evidence" value="ECO:0007669"/>
    <property type="project" value="TreeGrafter"/>
</dbReference>
<dbReference type="PANTHER" id="PTHR12829:SF4">
    <property type="entry name" value="N(6)-ADENINE-SPECIFIC METHYLTRANSFERASE METTL4"/>
    <property type="match status" value="1"/>
</dbReference>
<sequence>MPSPPDPSTSSILFKNPDSTVVVFDIPRSIEETQVLPGQKPNRRLLSSAPLSAPFPIPEPKDAAAARHAQPPSALLADLMTGAAVQQALETLSALYHGPYCLPRVTTRDSPLETGTLQWIPEGSTAIHGTIQEKASSFSSQAPLFDLIVLDPPWPNRSAKRKRGGYQTTTGLTDTRELLSQIPISTHLTTDGLVAIWITNRPSLTDLLTAPGSGLLTYWGLEVAAEWTWLKTTTSGEPVYDVDSTWRKPWERIIIARKLGSSVSVPQQRVIVAVPDLHSRKPALRGLFEDVLPLGYRGLEVFARNLTAGWWSWGNEVFRFQQPECWVEADFPATPDAATDDHE</sequence>
<accession>A0A9P8V206</accession>
<dbReference type="PROSITE" id="PS00092">
    <property type="entry name" value="N6_MTASE"/>
    <property type="match status" value="1"/>
</dbReference>
<dbReference type="Pfam" id="PF05063">
    <property type="entry name" value="MT-A70"/>
    <property type="match status" value="1"/>
</dbReference>
<protein>
    <submittedName>
        <fullName evidence="2">MT-A70 family</fullName>
    </submittedName>
</protein>
<dbReference type="PROSITE" id="PS51143">
    <property type="entry name" value="MT_A70"/>
    <property type="match status" value="1"/>
</dbReference>